<feature type="transmembrane region" description="Helical" evidence="1">
    <location>
        <begin position="33"/>
        <end position="52"/>
    </location>
</feature>
<reference evidence="2 3" key="1">
    <citation type="submission" date="2023-12" db="EMBL/GenBank/DDBJ databases">
        <title>Baltic Sea Cyanobacteria.</title>
        <authorList>
            <person name="Delbaje E."/>
            <person name="Fewer D.P."/>
            <person name="Shishido T.K."/>
        </authorList>
    </citation>
    <scope>NUCLEOTIDE SEQUENCE [LARGE SCALE GENOMIC DNA]</scope>
    <source>
        <strain evidence="2 3">UHCC 0281</strain>
    </source>
</reference>
<keyword evidence="1" id="KW-0812">Transmembrane</keyword>
<dbReference type="Proteomes" id="UP001302329">
    <property type="component" value="Unassembled WGS sequence"/>
</dbReference>
<sequence length="170" mass="18483">MDLTIVVALMLVLPATGFIVESLMSQAAFTRVLVGKWFVFWVVSVRLAIAGWQQIPQTRYTAEVILALKSQDSLVLVRGLGFAHLLIGLLELTSLALPSWSSAAALAGIHRTFRGDRNEKETIAMASDLWAAVVLLSSLSLKLISSPPPEQQTTGLQQICSVTIHREICA</sequence>
<proteinExistence type="predicted"/>
<name>A0ABU5SVI8_9CYAN</name>
<dbReference type="RefSeq" id="WP_323356608.1">
    <property type="nucleotide sequence ID" value="NZ_JAYGHY010000021.1"/>
</dbReference>
<comment type="caution">
    <text evidence="2">The sequence shown here is derived from an EMBL/GenBank/DDBJ whole genome shotgun (WGS) entry which is preliminary data.</text>
</comment>
<keyword evidence="3" id="KW-1185">Reference proteome</keyword>
<protein>
    <submittedName>
        <fullName evidence="2">Uncharacterized protein</fullName>
    </submittedName>
</protein>
<gene>
    <name evidence="2" type="ORF">VB739_08245</name>
</gene>
<evidence type="ECO:0000256" key="1">
    <source>
        <dbReference type="SAM" id="Phobius"/>
    </source>
</evidence>
<keyword evidence="1" id="KW-0472">Membrane</keyword>
<accession>A0ABU5SVI8</accession>
<evidence type="ECO:0000313" key="2">
    <source>
        <dbReference type="EMBL" id="MEA5442539.1"/>
    </source>
</evidence>
<dbReference type="EMBL" id="JAYGHY010000021">
    <property type="protein sequence ID" value="MEA5442539.1"/>
    <property type="molecule type" value="Genomic_DNA"/>
</dbReference>
<keyword evidence="1" id="KW-1133">Transmembrane helix</keyword>
<organism evidence="2 3">
    <name type="scientific">Cyanobium gracile UHCC 0281</name>
    <dbReference type="NCBI Taxonomy" id="3110309"/>
    <lineage>
        <taxon>Bacteria</taxon>
        <taxon>Bacillati</taxon>
        <taxon>Cyanobacteriota</taxon>
        <taxon>Cyanophyceae</taxon>
        <taxon>Synechococcales</taxon>
        <taxon>Prochlorococcaceae</taxon>
        <taxon>Cyanobium</taxon>
    </lineage>
</organism>
<evidence type="ECO:0000313" key="3">
    <source>
        <dbReference type="Proteomes" id="UP001302329"/>
    </source>
</evidence>